<accession>A0AAN6VX78</accession>
<dbReference type="PANTHER" id="PTHR34587">
    <property type="entry name" value="VWFA DOMAIN-CONTAINING PROTEIN"/>
    <property type="match status" value="1"/>
</dbReference>
<dbReference type="EMBL" id="MU866666">
    <property type="protein sequence ID" value="KAK4171020.1"/>
    <property type="molecule type" value="Genomic_DNA"/>
</dbReference>
<sequence length="468" mass="48204">MKYGTALVALAVGLASARDVPTYSVRATKREVPQEHSHEAVLRACNVALKLNNPLNILDCVFPLLGNAAAANGAGDVTADRLDCLQQIVADQALTNAKAANDLDLAVNAILFRALERNTLTVGEASPLCNETPVNAELLNINQHQDPASAEAADNAQVELEVAKALFSIGADPLISLQSGTFAPGEIGDPTAAGNTCNDENDAIGCIISQNLLVPAVSEADILAAVGDEEICEPVVDDEPVVEDPAVEEPVVGDGDEVCEPAVDDEPVVEEPAVEDPEVPTGTVNVQTFTGALGGPAPAVISDPASNRPFSVNGNTFLQAGAAIQRSCAIQKNACANAANSGQIQGGTGQCDQQEAACLSAARRKARRSTVGRRQNVLDFGSCGSPAIQFAAGLDGRQEESFQPVNAADFSHGSALNIDIISFFVCQRLDSACKASPETIEACEEGAQAASQAEGAQAAGVFNAALGL</sequence>
<feature type="chain" id="PRO_5043041410" evidence="1">
    <location>
        <begin position="18"/>
        <end position="468"/>
    </location>
</feature>
<gene>
    <name evidence="2" type="ORF">QBC36DRAFT_105834</name>
</gene>
<feature type="signal peptide" evidence="1">
    <location>
        <begin position="1"/>
        <end position="17"/>
    </location>
</feature>
<evidence type="ECO:0000256" key="1">
    <source>
        <dbReference type="SAM" id="SignalP"/>
    </source>
</evidence>
<evidence type="ECO:0000313" key="2">
    <source>
        <dbReference type="EMBL" id="KAK4171020.1"/>
    </source>
</evidence>
<reference evidence="2" key="2">
    <citation type="submission" date="2023-05" db="EMBL/GenBank/DDBJ databases">
        <authorList>
            <consortium name="Lawrence Berkeley National Laboratory"/>
            <person name="Steindorff A."/>
            <person name="Hensen N."/>
            <person name="Bonometti L."/>
            <person name="Westerberg I."/>
            <person name="Brannstrom I.O."/>
            <person name="Guillou S."/>
            <person name="Cros-Aarteil S."/>
            <person name="Calhoun S."/>
            <person name="Haridas S."/>
            <person name="Kuo A."/>
            <person name="Mondo S."/>
            <person name="Pangilinan J."/>
            <person name="Riley R."/>
            <person name="Labutti K."/>
            <person name="Andreopoulos B."/>
            <person name="Lipzen A."/>
            <person name="Chen C."/>
            <person name="Yanf M."/>
            <person name="Daum C."/>
            <person name="Ng V."/>
            <person name="Clum A."/>
            <person name="Ohm R."/>
            <person name="Martin F."/>
            <person name="Silar P."/>
            <person name="Natvig D."/>
            <person name="Lalanne C."/>
            <person name="Gautier V."/>
            <person name="Ament-Velasquez S.L."/>
            <person name="Kruys A."/>
            <person name="Hutchinson M.I."/>
            <person name="Powell A.J."/>
            <person name="Barry K."/>
            <person name="Miller A.N."/>
            <person name="Grigoriev I.V."/>
            <person name="Debuchy R."/>
            <person name="Gladieux P."/>
            <person name="Thoren M.H."/>
            <person name="Johannesson H."/>
        </authorList>
    </citation>
    <scope>NUCLEOTIDE SEQUENCE</scope>
    <source>
        <strain evidence="2">CBS 892.96</strain>
    </source>
</reference>
<dbReference type="Proteomes" id="UP001302321">
    <property type="component" value="Unassembled WGS sequence"/>
</dbReference>
<evidence type="ECO:0000313" key="3">
    <source>
        <dbReference type="Proteomes" id="UP001302321"/>
    </source>
</evidence>
<dbReference type="InterPro" id="IPR053216">
    <property type="entry name" value="Appressorial_penetr-assoc"/>
</dbReference>
<proteinExistence type="predicted"/>
<organism evidence="2 3">
    <name type="scientific">Triangularia setosa</name>
    <dbReference type="NCBI Taxonomy" id="2587417"/>
    <lineage>
        <taxon>Eukaryota</taxon>
        <taxon>Fungi</taxon>
        <taxon>Dikarya</taxon>
        <taxon>Ascomycota</taxon>
        <taxon>Pezizomycotina</taxon>
        <taxon>Sordariomycetes</taxon>
        <taxon>Sordariomycetidae</taxon>
        <taxon>Sordariales</taxon>
        <taxon>Podosporaceae</taxon>
        <taxon>Triangularia</taxon>
    </lineage>
</organism>
<dbReference type="AlphaFoldDB" id="A0AAN6VX78"/>
<reference evidence="2" key="1">
    <citation type="journal article" date="2023" name="Mol. Phylogenet. Evol.">
        <title>Genome-scale phylogeny and comparative genomics of the fungal order Sordariales.</title>
        <authorList>
            <person name="Hensen N."/>
            <person name="Bonometti L."/>
            <person name="Westerberg I."/>
            <person name="Brannstrom I.O."/>
            <person name="Guillou S."/>
            <person name="Cros-Aarteil S."/>
            <person name="Calhoun S."/>
            <person name="Haridas S."/>
            <person name="Kuo A."/>
            <person name="Mondo S."/>
            <person name="Pangilinan J."/>
            <person name="Riley R."/>
            <person name="LaButti K."/>
            <person name="Andreopoulos B."/>
            <person name="Lipzen A."/>
            <person name="Chen C."/>
            <person name="Yan M."/>
            <person name="Daum C."/>
            <person name="Ng V."/>
            <person name="Clum A."/>
            <person name="Steindorff A."/>
            <person name="Ohm R.A."/>
            <person name="Martin F."/>
            <person name="Silar P."/>
            <person name="Natvig D.O."/>
            <person name="Lalanne C."/>
            <person name="Gautier V."/>
            <person name="Ament-Velasquez S.L."/>
            <person name="Kruys A."/>
            <person name="Hutchinson M.I."/>
            <person name="Powell A.J."/>
            <person name="Barry K."/>
            <person name="Miller A.N."/>
            <person name="Grigoriev I.V."/>
            <person name="Debuchy R."/>
            <person name="Gladieux P."/>
            <person name="Hiltunen Thoren M."/>
            <person name="Johannesson H."/>
        </authorList>
    </citation>
    <scope>NUCLEOTIDE SEQUENCE</scope>
    <source>
        <strain evidence="2">CBS 892.96</strain>
    </source>
</reference>
<comment type="caution">
    <text evidence="2">The sequence shown here is derived from an EMBL/GenBank/DDBJ whole genome shotgun (WGS) entry which is preliminary data.</text>
</comment>
<keyword evidence="1" id="KW-0732">Signal</keyword>
<name>A0AAN6VX78_9PEZI</name>
<protein>
    <submittedName>
        <fullName evidence="2">Uncharacterized protein</fullName>
    </submittedName>
</protein>
<keyword evidence="3" id="KW-1185">Reference proteome</keyword>
<dbReference type="PANTHER" id="PTHR34587:SF1">
    <property type="entry name" value="CIRCUMSPOROZOITE PROTEIN"/>
    <property type="match status" value="1"/>
</dbReference>